<evidence type="ECO:0000256" key="1">
    <source>
        <dbReference type="SAM" id="Coils"/>
    </source>
</evidence>
<accession>A0A849CG65</accession>
<name>A0A849CG65_PASMD</name>
<gene>
    <name evidence="2" type="ORF">C2800_04000</name>
</gene>
<dbReference type="Proteomes" id="UP000540079">
    <property type="component" value="Unassembled WGS sequence"/>
</dbReference>
<dbReference type="RefSeq" id="WP_014667882.1">
    <property type="nucleotide sequence ID" value="NZ_CP030096.1"/>
</dbReference>
<evidence type="ECO:0000313" key="2">
    <source>
        <dbReference type="EMBL" id="NNI78592.1"/>
    </source>
</evidence>
<evidence type="ECO:0000313" key="3">
    <source>
        <dbReference type="Proteomes" id="UP000540079"/>
    </source>
</evidence>
<organism evidence="2 3">
    <name type="scientific">Pasteurella multocida</name>
    <dbReference type="NCBI Taxonomy" id="747"/>
    <lineage>
        <taxon>Bacteria</taxon>
        <taxon>Pseudomonadati</taxon>
        <taxon>Pseudomonadota</taxon>
        <taxon>Gammaproteobacteria</taxon>
        <taxon>Pasteurellales</taxon>
        <taxon>Pasteurellaceae</taxon>
        <taxon>Pasteurella</taxon>
    </lineage>
</organism>
<comment type="caution">
    <text evidence="2">The sequence shown here is derived from an EMBL/GenBank/DDBJ whole genome shotgun (WGS) entry which is preliminary data.</text>
</comment>
<protein>
    <submittedName>
        <fullName evidence="2">Uncharacterized protein</fullName>
    </submittedName>
</protein>
<feature type="coiled-coil region" evidence="1">
    <location>
        <begin position="9"/>
        <end position="43"/>
    </location>
</feature>
<proteinExistence type="predicted"/>
<keyword evidence="1" id="KW-0175">Coiled coil</keyword>
<sequence length="104" mass="12199">MDNQNPKTINAQANENEDILQKLNQLEGRITALEQQQNNLIQDEIWTTKDVADYAKCSYHYVVQQLIHLDDFPKSIGNPMPRSPKKYRASEIINYFKNRNNPHK</sequence>
<reference evidence="2 3" key="1">
    <citation type="journal article" date="2018" name="Front. Microbiol.">
        <title>Genetic and Phylogenetic Characteristics of Pasteurella multocida Isolates From Different Host Species.</title>
        <authorList>
            <person name="Peng Z."/>
            <person name="Liang W."/>
            <person name="Wang F."/>
            <person name="Xu Z."/>
            <person name="Xie Z."/>
            <person name="Lian Z."/>
            <person name="Hua L."/>
            <person name="Zhou R."/>
            <person name="Chen H."/>
            <person name="Wu B."/>
        </authorList>
    </citation>
    <scope>NUCLEOTIDE SEQUENCE [LARGE SCALE GENOMIC DNA]</scope>
    <source>
        <strain evidence="2 3">HNA06</strain>
    </source>
</reference>
<dbReference type="AlphaFoldDB" id="A0A849CG65"/>
<dbReference type="EMBL" id="PPVL01000003">
    <property type="protein sequence ID" value="NNI78592.1"/>
    <property type="molecule type" value="Genomic_DNA"/>
</dbReference>